<protein>
    <submittedName>
        <fullName evidence="2">Uncharacterized protein</fullName>
    </submittedName>
</protein>
<proteinExistence type="predicted"/>
<evidence type="ECO:0000313" key="2">
    <source>
        <dbReference type="EMBL" id="KAG2235508.1"/>
    </source>
</evidence>
<feature type="region of interest" description="Disordered" evidence="1">
    <location>
        <begin position="426"/>
        <end position="446"/>
    </location>
</feature>
<gene>
    <name evidence="2" type="ORF">INT48_007906</name>
</gene>
<keyword evidence="3" id="KW-1185">Reference proteome</keyword>
<evidence type="ECO:0000313" key="3">
    <source>
        <dbReference type="Proteomes" id="UP000613177"/>
    </source>
</evidence>
<evidence type="ECO:0000256" key="1">
    <source>
        <dbReference type="SAM" id="MobiDB-lite"/>
    </source>
</evidence>
<accession>A0A8H7W0J9</accession>
<feature type="compositionally biased region" description="Polar residues" evidence="1">
    <location>
        <begin position="534"/>
        <end position="549"/>
    </location>
</feature>
<dbReference type="EMBL" id="JAEPRE010000032">
    <property type="protein sequence ID" value="KAG2235508.1"/>
    <property type="molecule type" value="Genomic_DNA"/>
</dbReference>
<dbReference type="Proteomes" id="UP000613177">
    <property type="component" value="Unassembled WGS sequence"/>
</dbReference>
<name>A0A8H7W0J9_9FUNG</name>
<dbReference type="AlphaFoldDB" id="A0A8H7W0J9"/>
<feature type="region of interest" description="Disordered" evidence="1">
    <location>
        <begin position="463"/>
        <end position="502"/>
    </location>
</feature>
<feature type="region of interest" description="Disordered" evidence="1">
    <location>
        <begin position="523"/>
        <end position="552"/>
    </location>
</feature>
<comment type="caution">
    <text evidence="2">The sequence shown here is derived from an EMBL/GenBank/DDBJ whole genome shotgun (WGS) entry which is preliminary data.</text>
</comment>
<sequence>MDSIKLERIEPFNKSGSKQKPAMSNQLIAFNKPNTFNKPVVVNRPNTFNKSTVFNKPTASNKVTAFSNSAYKQQYSEVNGLFQKLRTKICEPQPIPPQVIPIMAFSGQVEKYENKFLNDSKVVDESTIQSLMEPFSEVDASGGRNSNNRQSEQLLFTGLESVDLNVRAMSSMFNRKIYGVMVKIRKNIARNQHTPITRNTVDAVFVYDSACGVNVETEWGFLRGIRSDHPILFYLACMDTAEIRIHTYNRTSHDSSIPVRWNTKVCDLDHDLQQLLLLQPNRSPEYVPTLAWNDHLSQTLVNWVSDKRNRLYDYKLPTKGGLHNEVNTFLLHHPSIPSALPAVVPDFSPSPATRDIQSDAKGTQSVVWTARPPAKAVQSDAKDVCPQVRSEPVGKSIIPTVKDPAPSHPKTTSTAAKTTTLAVKSVTPGNTSSHHTPGVLTASADPPVAPAGIHPERMAMIGGNVPLPSTSGMDTIERKRGRDSEDEGPSAKKLGKMPVSTDIIMEDTQGSKDDLAVKEIDDASKNIETAVPNDASSSSSNPVNPDESTSSLASEFANSFNAFFTNALQKFEDEILNIKF</sequence>
<organism evidence="2 3">
    <name type="scientific">Thamnidium elegans</name>
    <dbReference type="NCBI Taxonomy" id="101142"/>
    <lineage>
        <taxon>Eukaryota</taxon>
        <taxon>Fungi</taxon>
        <taxon>Fungi incertae sedis</taxon>
        <taxon>Mucoromycota</taxon>
        <taxon>Mucoromycotina</taxon>
        <taxon>Mucoromycetes</taxon>
        <taxon>Mucorales</taxon>
        <taxon>Mucorineae</taxon>
        <taxon>Mucoraceae</taxon>
        <taxon>Thamnidium</taxon>
    </lineage>
</organism>
<reference evidence="2" key="1">
    <citation type="submission" date="2021-01" db="EMBL/GenBank/DDBJ databases">
        <title>Metabolic potential, ecology and presence of endohyphal bacteria is reflected in genomic diversity of Mucoromycotina.</title>
        <authorList>
            <person name="Muszewska A."/>
            <person name="Okrasinska A."/>
            <person name="Steczkiewicz K."/>
            <person name="Drgas O."/>
            <person name="Orlowska M."/>
            <person name="Perlinska-Lenart U."/>
            <person name="Aleksandrzak-Piekarczyk T."/>
            <person name="Szatraj K."/>
            <person name="Zielenkiewicz U."/>
            <person name="Pilsyk S."/>
            <person name="Malc E."/>
            <person name="Mieczkowski P."/>
            <person name="Kruszewska J.S."/>
            <person name="Biernat P."/>
            <person name="Pawlowska J."/>
        </authorList>
    </citation>
    <scope>NUCLEOTIDE SEQUENCE</scope>
    <source>
        <strain evidence="2">WA0000018081</strain>
    </source>
</reference>